<dbReference type="CDD" id="cd02204">
    <property type="entry name" value="PurL_repeat2"/>
    <property type="match status" value="1"/>
</dbReference>
<feature type="domain" description="PurM-like N-terminal" evidence="9">
    <location>
        <begin position="66"/>
        <end position="179"/>
    </location>
</feature>
<reference evidence="12 13" key="1">
    <citation type="journal article" date="2016" name="Nat. Commun.">
        <title>Thousands of microbial genomes shed light on interconnected biogeochemical processes in an aquifer system.</title>
        <authorList>
            <person name="Anantharaman K."/>
            <person name="Brown C.T."/>
            <person name="Hug L.A."/>
            <person name="Sharon I."/>
            <person name="Castelle C.J."/>
            <person name="Probst A.J."/>
            <person name="Thomas B.C."/>
            <person name="Singh A."/>
            <person name="Wilkins M.J."/>
            <person name="Karaoz U."/>
            <person name="Brodie E.L."/>
            <person name="Williams K.H."/>
            <person name="Hubbard S.S."/>
            <person name="Banfield J.F."/>
        </authorList>
    </citation>
    <scope>NUCLEOTIDE SEQUENCE [LARGE SCALE GENOMIC DNA]</scope>
</reference>
<dbReference type="InterPro" id="IPR036921">
    <property type="entry name" value="PurM-like_N_sf"/>
</dbReference>
<dbReference type="InterPro" id="IPR010918">
    <property type="entry name" value="PurM-like_C_dom"/>
</dbReference>
<feature type="active site" description="Proton acceptor" evidence="8">
    <location>
        <position position="86"/>
    </location>
</feature>
<keyword evidence="1 8" id="KW-0963">Cytoplasm</keyword>
<evidence type="ECO:0000259" key="10">
    <source>
        <dbReference type="Pfam" id="PF02769"/>
    </source>
</evidence>
<feature type="binding site" evidence="8">
    <location>
        <position position="107"/>
    </location>
    <ligand>
        <name>substrate</name>
    </ligand>
</feature>
<feature type="binding site" evidence="8">
    <location>
        <position position="483"/>
    </location>
    <ligand>
        <name>ATP</name>
        <dbReference type="ChEBI" id="CHEBI:30616"/>
    </ligand>
</feature>
<organism evidence="12 13">
    <name type="scientific">candidate division WOR-1 bacterium RIFOXYB2_FULL_36_35</name>
    <dbReference type="NCBI Taxonomy" id="1802578"/>
    <lineage>
        <taxon>Bacteria</taxon>
        <taxon>Bacillati</taxon>
        <taxon>Saganbacteria</taxon>
    </lineage>
</organism>
<feature type="binding site" evidence="8">
    <location>
        <position position="82"/>
    </location>
    <ligand>
        <name>ATP</name>
        <dbReference type="ChEBI" id="CHEBI:30616"/>
    </ligand>
</feature>
<evidence type="ECO:0000313" key="12">
    <source>
        <dbReference type="EMBL" id="OGC14197.1"/>
    </source>
</evidence>
<dbReference type="AlphaFoldDB" id="A0A1F4S1C3"/>
<dbReference type="Pfam" id="PF00586">
    <property type="entry name" value="AIRS"/>
    <property type="match status" value="2"/>
</dbReference>
<feature type="binding site" evidence="8">
    <location>
        <position position="521"/>
    </location>
    <ligand>
        <name>Mg(2+)</name>
        <dbReference type="ChEBI" id="CHEBI:18420"/>
        <label>1</label>
    </ligand>
</feature>
<dbReference type="SUPFAM" id="SSF55326">
    <property type="entry name" value="PurM N-terminal domain-like"/>
    <property type="match status" value="2"/>
</dbReference>
<keyword evidence="7 8" id="KW-0460">Magnesium</keyword>
<feature type="binding site" evidence="8">
    <location>
        <begin position="85"/>
        <end position="88"/>
    </location>
    <ligand>
        <name>substrate</name>
    </ligand>
</feature>
<dbReference type="PANTHER" id="PTHR43555">
    <property type="entry name" value="PHOSPHORIBOSYLFORMYLGLYCINAMIDINE SYNTHASE SUBUNIT PURL"/>
    <property type="match status" value="1"/>
</dbReference>
<gene>
    <name evidence="8" type="primary">purL</name>
    <name evidence="12" type="ORF">A2290_00665</name>
</gene>
<evidence type="ECO:0000256" key="1">
    <source>
        <dbReference type="ARBA" id="ARBA00022490"/>
    </source>
</evidence>
<feature type="binding site" evidence="8">
    <location>
        <position position="520"/>
    </location>
    <ligand>
        <name>ATP</name>
        <dbReference type="ChEBI" id="CHEBI:30616"/>
    </ligand>
</feature>
<comment type="subunit">
    <text evidence="8">Monomer. Part of the FGAM synthase complex composed of 1 PurL, 1 PurQ and 2 PurS subunits.</text>
</comment>
<keyword evidence="2 8" id="KW-0436">Ligase</keyword>
<dbReference type="GO" id="GO:0006189">
    <property type="term" value="P:'de novo' IMP biosynthetic process"/>
    <property type="evidence" value="ECO:0007669"/>
    <property type="project" value="UniProtKB-UniRule"/>
</dbReference>
<dbReference type="InterPro" id="IPR036676">
    <property type="entry name" value="PurM-like_C_sf"/>
</dbReference>
<feature type="binding site" evidence="8">
    <location>
        <position position="260"/>
    </location>
    <ligand>
        <name>Mg(2+)</name>
        <dbReference type="ChEBI" id="CHEBI:18420"/>
        <label>2</label>
    </ligand>
</feature>
<dbReference type="Gene3D" id="3.90.650.10">
    <property type="entry name" value="PurM-like C-terminal domain"/>
    <property type="match status" value="2"/>
</dbReference>
<feature type="domain" description="PurM-like C-terminal" evidence="10">
    <location>
        <begin position="560"/>
        <end position="695"/>
    </location>
</feature>
<dbReference type="InterPro" id="IPR010074">
    <property type="entry name" value="PRibForGlyAmidine_synth_PurL"/>
</dbReference>
<dbReference type="GO" id="GO:0005737">
    <property type="term" value="C:cytoplasm"/>
    <property type="evidence" value="ECO:0007669"/>
    <property type="project" value="UniProtKB-SubCell"/>
</dbReference>
<dbReference type="SUPFAM" id="SSF56042">
    <property type="entry name" value="PurM C-terminal domain-like"/>
    <property type="match status" value="2"/>
</dbReference>
<feature type="binding site" evidence="8">
    <location>
        <begin position="304"/>
        <end position="306"/>
    </location>
    <ligand>
        <name>substrate</name>
    </ligand>
</feature>
<name>A0A1F4S1C3_UNCSA</name>
<sequence length="722" mass="78831">MEPEVYQKLGLTSKEYQRILGILGRDPSPTEVAMFSVEWSEHCGYPRSRKYLKLFPQKGKYETLVGEDAGGFVYDDTAIIFKMESHNHPSQIEPKQGAATGVGGIIRDIFTAGARPIACLDSLRFGNISKPFNKYIFDGVIDGIQFYGNCVGVPTVGGEIYFNDAYEGNCLVNVMCVGVCPKDKIARAKAVGIGNSIIYAGSKTGRDGIGGCSVLASAEFKEGEEEKRPTVQVGDPFTEKCLIEATLEALQTDVVLGIKDMGAAGLTCSSSEMAAAGGVGVAIDLQKVPLREEGMEPYEIMMSESQERMLLCVEAGKEDKIINIFNKWGLEAVKIGEVLLDKLVKVYNGDVLVADIPVEELANAPIYDMPWEEIQNPKSKIQNFKTPKDFNKLMLQMLSSPNIASKRAVYEQFDHMVQVNTSVYPGGDATVLRMKNKKWGLAVTSDCNGLYCKLDPYIGAQIAVAEAARNIVVTGGDPAALTDCLNFGNPEKPDRFYYFKRCIEGLVKACEEFELPIISGNVSFYNENPKGPILPTPTIGMVGILKDFSKRCTAAFKDIGDLVILLGENKDELGGSEYLSFIHKKEEGLPPLLDIELEKKIQAACHTAIDVGVVKSAHDLSEGGIGVALAECCILGNIGAAVHFEEEIASHSLLFSETQSRILLTIDPENIFAISDICMLLKVPFKILGKVQGKKYIIQHKGNKIVDLLVSKLSKEYFGAIR</sequence>
<evidence type="ECO:0000256" key="3">
    <source>
        <dbReference type="ARBA" id="ARBA00022723"/>
    </source>
</evidence>
<keyword evidence="6 8" id="KW-0067">ATP-binding</keyword>
<feature type="domain" description="PurM-like N-terminal" evidence="9">
    <location>
        <begin position="426"/>
        <end position="544"/>
    </location>
</feature>
<keyword evidence="4 8" id="KW-0547">Nucleotide-binding</keyword>
<evidence type="ECO:0000256" key="7">
    <source>
        <dbReference type="ARBA" id="ARBA00022842"/>
    </source>
</evidence>
<comment type="function">
    <text evidence="8">Part of the phosphoribosylformylglycinamidine synthase complex involved in the purines biosynthetic pathway. Catalyzes the ATP-dependent conversion of formylglycinamide ribonucleotide (FGAR) and glutamine to yield formylglycinamidine ribonucleotide (FGAM) and glutamate. The FGAM synthase complex is composed of three subunits. PurQ produces an ammonia molecule by converting glutamine to glutamate. PurL transfers the ammonia molecule to FGAR to form FGAM in an ATP-dependent manner. PurS interacts with PurQ and PurL and is thought to assist in the transfer of the ammonia molecule from PurQ to PurL.</text>
</comment>
<dbReference type="PANTHER" id="PTHR43555:SF1">
    <property type="entry name" value="PHOSPHORIBOSYLFORMYLGLYCINAMIDINE SYNTHASE SUBUNIT PURL"/>
    <property type="match status" value="1"/>
</dbReference>
<comment type="caution">
    <text evidence="12">The sequence shown here is derived from an EMBL/GenBank/DDBJ whole genome shotgun (WGS) entry which is preliminary data.</text>
</comment>
<accession>A0A1F4S1C3</accession>
<dbReference type="UniPathway" id="UPA00074">
    <property type="reaction ID" value="UER00128"/>
</dbReference>
<dbReference type="GO" id="GO:0005524">
    <property type="term" value="F:ATP binding"/>
    <property type="evidence" value="ECO:0007669"/>
    <property type="project" value="UniProtKB-UniRule"/>
</dbReference>
<evidence type="ECO:0000256" key="2">
    <source>
        <dbReference type="ARBA" id="ARBA00022598"/>
    </source>
</evidence>
<feature type="domain" description="PurM-like C-terminal" evidence="10">
    <location>
        <begin position="193"/>
        <end position="341"/>
    </location>
</feature>
<dbReference type="InterPro" id="IPR041609">
    <property type="entry name" value="PurL_linker"/>
</dbReference>
<dbReference type="InterPro" id="IPR016188">
    <property type="entry name" value="PurM-like_N"/>
</dbReference>
<dbReference type="Pfam" id="PF18072">
    <property type="entry name" value="FGAR-AT_linker"/>
    <property type="match status" value="1"/>
</dbReference>
<evidence type="ECO:0000256" key="8">
    <source>
        <dbReference type="HAMAP-Rule" id="MF_00420"/>
    </source>
</evidence>
<feature type="binding site" evidence="8">
    <location>
        <position position="523"/>
    </location>
    <ligand>
        <name>substrate</name>
    </ligand>
</feature>
<dbReference type="CDD" id="cd02203">
    <property type="entry name" value="PurL_repeat1"/>
    <property type="match status" value="1"/>
</dbReference>
<evidence type="ECO:0000313" key="13">
    <source>
        <dbReference type="Proteomes" id="UP000177905"/>
    </source>
</evidence>
<comment type="subcellular location">
    <subcellularLocation>
        <location evidence="8">Cytoplasm</location>
    </subcellularLocation>
</comment>
<proteinExistence type="inferred from homology"/>
<feature type="active site" evidence="8">
    <location>
        <position position="42"/>
    </location>
</feature>
<evidence type="ECO:0000259" key="11">
    <source>
        <dbReference type="Pfam" id="PF18072"/>
    </source>
</evidence>
<comment type="caution">
    <text evidence="8">Lacks conserved residue(s) required for the propagation of feature annotation.</text>
</comment>
<evidence type="ECO:0000259" key="9">
    <source>
        <dbReference type="Pfam" id="PF00586"/>
    </source>
</evidence>
<protein>
    <recommendedName>
        <fullName evidence="8">Phosphoribosylformylglycinamidine synthase subunit PurL</fullName>
        <shortName evidence="8">FGAM synthase</shortName>
        <ecNumber evidence="8">6.3.5.3</ecNumber>
    </recommendedName>
    <alternativeName>
        <fullName evidence="8">Formylglycinamide ribonucleotide amidotransferase subunit II</fullName>
        <shortName evidence="8">FGAR amidotransferase II</shortName>
        <shortName evidence="8">FGAR-AT II</shortName>
    </alternativeName>
    <alternativeName>
        <fullName evidence="8">Glutamine amidotransferase PurL</fullName>
    </alternativeName>
    <alternativeName>
        <fullName evidence="8">Phosphoribosylformylglycinamidine synthase subunit II</fullName>
    </alternativeName>
</protein>
<comment type="similarity">
    <text evidence="8">Belongs to the FGAMS family.</text>
</comment>
<dbReference type="Proteomes" id="UP000177905">
    <property type="component" value="Unassembled WGS sequence"/>
</dbReference>
<dbReference type="EC" id="6.3.5.3" evidence="8"/>
<dbReference type="Gene3D" id="3.30.1330.10">
    <property type="entry name" value="PurM-like, N-terminal domain"/>
    <property type="match status" value="2"/>
</dbReference>
<evidence type="ECO:0000256" key="6">
    <source>
        <dbReference type="ARBA" id="ARBA00022840"/>
    </source>
</evidence>
<feature type="binding site" evidence="8">
    <location>
        <position position="108"/>
    </location>
    <ligand>
        <name>Mg(2+)</name>
        <dbReference type="ChEBI" id="CHEBI:18420"/>
        <label>2</label>
    </ligand>
</feature>
<comment type="catalytic activity">
    <reaction evidence="8">
        <text>N(2)-formyl-N(1)-(5-phospho-beta-D-ribosyl)glycinamide + L-glutamine + ATP + H2O = 2-formamido-N(1)-(5-O-phospho-beta-D-ribosyl)acetamidine + L-glutamate + ADP + phosphate + H(+)</text>
        <dbReference type="Rhea" id="RHEA:17129"/>
        <dbReference type="ChEBI" id="CHEBI:15377"/>
        <dbReference type="ChEBI" id="CHEBI:15378"/>
        <dbReference type="ChEBI" id="CHEBI:29985"/>
        <dbReference type="ChEBI" id="CHEBI:30616"/>
        <dbReference type="ChEBI" id="CHEBI:43474"/>
        <dbReference type="ChEBI" id="CHEBI:58359"/>
        <dbReference type="ChEBI" id="CHEBI:147286"/>
        <dbReference type="ChEBI" id="CHEBI:147287"/>
        <dbReference type="ChEBI" id="CHEBI:456216"/>
        <dbReference type="EC" id="6.3.5.3"/>
    </reaction>
</comment>
<dbReference type="HAMAP" id="MF_00420">
    <property type="entry name" value="PurL_2"/>
    <property type="match status" value="1"/>
</dbReference>
<feature type="binding site" evidence="8">
    <location>
        <position position="45"/>
    </location>
    <ligand>
        <name>ATP</name>
        <dbReference type="ChEBI" id="CHEBI:30616"/>
    </ligand>
</feature>
<dbReference type="PIRSF" id="PIRSF001587">
    <property type="entry name" value="FGAM_synthase_II"/>
    <property type="match status" value="1"/>
</dbReference>
<comment type="pathway">
    <text evidence="8">Purine metabolism; IMP biosynthesis via de novo pathway; 5-amino-1-(5-phospho-D-ribosyl)imidazole from N(2)-formyl-N(1)-(5-phospho-D-ribosyl)glycinamide: step 1/2.</text>
</comment>
<dbReference type="GO" id="GO:0000287">
    <property type="term" value="F:magnesium ion binding"/>
    <property type="evidence" value="ECO:0007669"/>
    <property type="project" value="UniProtKB-UniRule"/>
</dbReference>
<dbReference type="Pfam" id="PF02769">
    <property type="entry name" value="AIRS_C"/>
    <property type="match status" value="2"/>
</dbReference>
<dbReference type="NCBIfam" id="TIGR01736">
    <property type="entry name" value="FGAM_synth_II"/>
    <property type="match status" value="1"/>
</dbReference>
<feature type="binding site" evidence="8">
    <location>
        <position position="84"/>
    </location>
    <ligand>
        <name>Mg(2+)</name>
        <dbReference type="ChEBI" id="CHEBI:18420"/>
        <label>1</label>
    </ligand>
</feature>
<evidence type="ECO:0000256" key="4">
    <source>
        <dbReference type="ARBA" id="ARBA00022741"/>
    </source>
</evidence>
<feature type="binding site" evidence="8">
    <location>
        <position position="232"/>
    </location>
    <ligand>
        <name>substrate</name>
    </ligand>
</feature>
<dbReference type="NCBIfam" id="NF002290">
    <property type="entry name" value="PRK01213.1"/>
    <property type="match status" value="1"/>
</dbReference>
<dbReference type="EMBL" id="MEUA01000040">
    <property type="protein sequence ID" value="OGC14197.1"/>
    <property type="molecule type" value="Genomic_DNA"/>
</dbReference>
<keyword evidence="3 8" id="KW-0479">Metal-binding</keyword>
<dbReference type="GO" id="GO:0004642">
    <property type="term" value="F:phosphoribosylformylglycinamidine synthase activity"/>
    <property type="evidence" value="ECO:0007669"/>
    <property type="project" value="UniProtKB-UniRule"/>
</dbReference>
<evidence type="ECO:0000256" key="5">
    <source>
        <dbReference type="ARBA" id="ARBA00022755"/>
    </source>
</evidence>
<keyword evidence="5 8" id="KW-0658">Purine biosynthesis</keyword>
<feature type="domain" description="Phosphoribosylformylglycinamidine synthase linker" evidence="11">
    <location>
        <begin position="5"/>
        <end position="45"/>
    </location>
</feature>